<accession>A0ABV0KC39</accession>
<comment type="caution">
    <text evidence="1">The sequence shown here is derived from an EMBL/GenBank/DDBJ whole genome shotgun (WGS) entry which is preliminary data.</text>
</comment>
<proteinExistence type="predicted"/>
<gene>
    <name evidence="1" type="ORF">NC992_25800</name>
</gene>
<protein>
    <submittedName>
        <fullName evidence="1">Uncharacterized protein</fullName>
    </submittedName>
</protein>
<sequence>MSTGDKAKRAPVAIGPLSVDGFQMPDGSYRMSITGIAEAIGTSQQNATNFLRSNALKALQASGYTPQTSEQIEVESSEEQVRGQTRITAVPLDITFAFWLYQCSRGNRQAYNLVAALGLETLERRFDAAFGVERSEAERNALLTQRLQADLAAAVDALAEPDLRTEREARLEQQLRDLGVEPWQLPDPEEPP</sequence>
<organism evidence="1 2">
    <name type="scientific">Leptolyngbya subtilissima DQ-A4</name>
    <dbReference type="NCBI Taxonomy" id="2933933"/>
    <lineage>
        <taxon>Bacteria</taxon>
        <taxon>Bacillati</taxon>
        <taxon>Cyanobacteriota</taxon>
        <taxon>Cyanophyceae</taxon>
        <taxon>Leptolyngbyales</taxon>
        <taxon>Leptolyngbyaceae</taxon>
        <taxon>Leptolyngbya group</taxon>
        <taxon>Leptolyngbya</taxon>
    </lineage>
</organism>
<reference evidence="1 2" key="1">
    <citation type="submission" date="2022-04" db="EMBL/GenBank/DDBJ databases">
        <title>Positive selection, recombination, and allopatry shape intraspecific diversity of widespread and dominant cyanobacteria.</title>
        <authorList>
            <person name="Wei J."/>
            <person name="Shu W."/>
            <person name="Hu C."/>
        </authorList>
    </citation>
    <scope>NUCLEOTIDE SEQUENCE [LARGE SCALE GENOMIC DNA]</scope>
    <source>
        <strain evidence="1 2">DQ-A4</strain>
    </source>
</reference>
<evidence type="ECO:0000313" key="2">
    <source>
        <dbReference type="Proteomes" id="UP001482513"/>
    </source>
</evidence>
<dbReference type="Proteomes" id="UP001482513">
    <property type="component" value="Unassembled WGS sequence"/>
</dbReference>
<name>A0ABV0KC39_9CYAN</name>
<keyword evidence="2" id="KW-1185">Reference proteome</keyword>
<dbReference type="EMBL" id="JAMPKX010000027">
    <property type="protein sequence ID" value="MEP0950307.1"/>
    <property type="molecule type" value="Genomic_DNA"/>
</dbReference>
<evidence type="ECO:0000313" key="1">
    <source>
        <dbReference type="EMBL" id="MEP0950307.1"/>
    </source>
</evidence>
<dbReference type="RefSeq" id="WP_190708030.1">
    <property type="nucleotide sequence ID" value="NZ_JAMPKX010000027.1"/>
</dbReference>